<evidence type="ECO:0000313" key="3">
    <source>
        <dbReference type="Proteomes" id="UP000318053"/>
    </source>
</evidence>
<organism evidence="2 3">
    <name type="scientific">Allorhodopirellula solitaria</name>
    <dbReference type="NCBI Taxonomy" id="2527987"/>
    <lineage>
        <taxon>Bacteria</taxon>
        <taxon>Pseudomonadati</taxon>
        <taxon>Planctomycetota</taxon>
        <taxon>Planctomycetia</taxon>
        <taxon>Pirellulales</taxon>
        <taxon>Pirellulaceae</taxon>
        <taxon>Allorhodopirellula</taxon>
    </lineage>
</organism>
<dbReference type="InterPro" id="IPR011223">
    <property type="entry name" value="UCP028770"/>
</dbReference>
<keyword evidence="3" id="KW-1185">Reference proteome</keyword>
<sequence length="84" mass="9114">MIDFATVFAWFVIAVLFFVAVIIIIALGSLPKKIAMKRNHPQVDAINAASWIGLACGGIGWPIAFVWAFLHAGNVGHPPKENDQ</sequence>
<protein>
    <submittedName>
        <fullName evidence="2">Inner membrane protein YiaW</fullName>
    </submittedName>
</protein>
<feature type="transmembrane region" description="Helical" evidence="1">
    <location>
        <begin position="48"/>
        <end position="70"/>
    </location>
</feature>
<dbReference type="RefSeq" id="WP_146391018.1">
    <property type="nucleotide sequence ID" value="NZ_SJPK01000004.1"/>
</dbReference>
<comment type="caution">
    <text evidence="2">The sequence shown here is derived from an EMBL/GenBank/DDBJ whole genome shotgun (WGS) entry which is preliminary data.</text>
</comment>
<name>A0A5C5XX18_9BACT</name>
<dbReference type="EMBL" id="SJPK01000004">
    <property type="protein sequence ID" value="TWT67061.1"/>
    <property type="molecule type" value="Genomic_DNA"/>
</dbReference>
<proteinExistence type="predicted"/>
<keyword evidence="1" id="KW-1133">Transmembrane helix</keyword>
<evidence type="ECO:0000313" key="2">
    <source>
        <dbReference type="EMBL" id="TWT67061.1"/>
    </source>
</evidence>
<evidence type="ECO:0000256" key="1">
    <source>
        <dbReference type="SAM" id="Phobius"/>
    </source>
</evidence>
<dbReference type="Pfam" id="PF11742">
    <property type="entry name" value="DUF3302"/>
    <property type="match status" value="1"/>
</dbReference>
<feature type="transmembrane region" description="Helical" evidence="1">
    <location>
        <begin position="6"/>
        <end position="27"/>
    </location>
</feature>
<keyword evidence="1" id="KW-0472">Membrane</keyword>
<dbReference type="PIRSF" id="PIRSF028770">
    <property type="entry name" value="UCP028770"/>
    <property type="match status" value="1"/>
</dbReference>
<reference evidence="2 3" key="1">
    <citation type="submission" date="2019-02" db="EMBL/GenBank/DDBJ databases">
        <title>Deep-cultivation of Planctomycetes and their phenomic and genomic characterization uncovers novel biology.</title>
        <authorList>
            <person name="Wiegand S."/>
            <person name="Jogler M."/>
            <person name="Boedeker C."/>
            <person name="Pinto D."/>
            <person name="Vollmers J."/>
            <person name="Rivas-Marin E."/>
            <person name="Kohn T."/>
            <person name="Peeters S.H."/>
            <person name="Heuer A."/>
            <person name="Rast P."/>
            <person name="Oberbeckmann S."/>
            <person name="Bunk B."/>
            <person name="Jeske O."/>
            <person name="Meyerdierks A."/>
            <person name="Storesund J.E."/>
            <person name="Kallscheuer N."/>
            <person name="Luecker S."/>
            <person name="Lage O.M."/>
            <person name="Pohl T."/>
            <person name="Merkel B.J."/>
            <person name="Hornburger P."/>
            <person name="Mueller R.-W."/>
            <person name="Bruemmer F."/>
            <person name="Labrenz M."/>
            <person name="Spormann A.M."/>
            <person name="Op Den Camp H."/>
            <person name="Overmann J."/>
            <person name="Amann R."/>
            <person name="Jetten M.S.M."/>
            <person name="Mascher T."/>
            <person name="Medema M.H."/>
            <person name="Devos D.P."/>
            <person name="Kaster A.-K."/>
            <person name="Ovreas L."/>
            <person name="Rohde M."/>
            <person name="Galperin M.Y."/>
            <person name="Jogler C."/>
        </authorList>
    </citation>
    <scope>NUCLEOTIDE SEQUENCE [LARGE SCALE GENOMIC DNA]</scope>
    <source>
        <strain evidence="2 3">CA85</strain>
    </source>
</reference>
<accession>A0A5C5XX18</accession>
<gene>
    <name evidence="2" type="primary">yiaW_2</name>
    <name evidence="2" type="ORF">CA85_19070</name>
</gene>
<dbReference type="OrthoDB" id="288120at2"/>
<keyword evidence="1" id="KW-0812">Transmembrane</keyword>
<dbReference type="AlphaFoldDB" id="A0A5C5XX18"/>
<dbReference type="Proteomes" id="UP000318053">
    <property type="component" value="Unassembled WGS sequence"/>
</dbReference>